<proteinExistence type="predicted"/>
<evidence type="ECO:0000313" key="1">
    <source>
        <dbReference type="EMBL" id="PRH84084.1"/>
    </source>
</evidence>
<protein>
    <submittedName>
        <fullName evidence="1">Uncharacterized protein</fullName>
    </submittedName>
</protein>
<keyword evidence="2" id="KW-1185">Reference proteome</keyword>
<dbReference type="Proteomes" id="UP000237682">
    <property type="component" value="Unassembled WGS sequence"/>
</dbReference>
<accession>A0A2S9Q468</accession>
<sequence length="63" mass="6531">MEGLSSHIDQDVGIAGKGIAGLQARLAAGLRLPGGTNEEGNIAMIERCGLFADRARIDKTVVP</sequence>
<gene>
    <name evidence="1" type="ORF">C5L14_28835</name>
</gene>
<organism evidence="1 2">
    <name type="scientific">Labrys okinawensis</name>
    <dbReference type="NCBI Taxonomy" id="346911"/>
    <lineage>
        <taxon>Bacteria</taxon>
        <taxon>Pseudomonadati</taxon>
        <taxon>Pseudomonadota</taxon>
        <taxon>Alphaproteobacteria</taxon>
        <taxon>Hyphomicrobiales</taxon>
        <taxon>Xanthobacteraceae</taxon>
        <taxon>Labrys</taxon>
    </lineage>
</organism>
<dbReference type="EMBL" id="PUEJ01000016">
    <property type="protein sequence ID" value="PRH84084.1"/>
    <property type="molecule type" value="Genomic_DNA"/>
</dbReference>
<comment type="caution">
    <text evidence="1">The sequence shown here is derived from an EMBL/GenBank/DDBJ whole genome shotgun (WGS) entry which is preliminary data.</text>
</comment>
<name>A0A2S9Q468_9HYPH</name>
<evidence type="ECO:0000313" key="2">
    <source>
        <dbReference type="Proteomes" id="UP000237682"/>
    </source>
</evidence>
<dbReference type="AlphaFoldDB" id="A0A2S9Q468"/>
<reference evidence="1 2" key="1">
    <citation type="submission" date="2018-02" db="EMBL/GenBank/DDBJ databases">
        <title>Whole genome sequencing of endophytic bacterium.</title>
        <authorList>
            <person name="Eedara R."/>
            <person name="Podile A.R."/>
        </authorList>
    </citation>
    <scope>NUCLEOTIDE SEQUENCE [LARGE SCALE GENOMIC DNA]</scope>
    <source>
        <strain evidence="1 2">RP1T</strain>
    </source>
</reference>